<evidence type="ECO:0000313" key="3">
    <source>
        <dbReference type="RefSeq" id="XP_038972918.1"/>
    </source>
</evidence>
<dbReference type="GeneID" id="103716256"/>
<proteinExistence type="predicted"/>
<name>A0A8B8ZN67_PHODC</name>
<feature type="compositionally biased region" description="Polar residues" evidence="1">
    <location>
        <begin position="10"/>
        <end position="21"/>
    </location>
</feature>
<dbReference type="Proteomes" id="UP000228380">
    <property type="component" value="Chromosome 2"/>
</dbReference>
<evidence type="ECO:0000256" key="1">
    <source>
        <dbReference type="SAM" id="MobiDB-lite"/>
    </source>
</evidence>
<evidence type="ECO:0000313" key="2">
    <source>
        <dbReference type="Proteomes" id="UP000228380"/>
    </source>
</evidence>
<feature type="region of interest" description="Disordered" evidence="1">
    <location>
        <begin position="1"/>
        <end position="24"/>
    </location>
</feature>
<gene>
    <name evidence="3" type="primary">LOC103716256</name>
</gene>
<sequence>MAGDEEGEARNTSSPTASSAGDGTIIDDFSNSSFQRCVCLSPPVIAARETLFVSGFLSFRGEVEKNNDSLKASKTTDSKGLTCPESGLENGICKQISLNDVPCALCWELLYSLLFSIVDMCFVILACLA</sequence>
<reference evidence="2" key="1">
    <citation type="journal article" date="2019" name="Nat. Commun.">
        <title>Genome-wide association mapping of date palm fruit traits.</title>
        <authorList>
            <person name="Hazzouri K.M."/>
            <person name="Gros-Balthazard M."/>
            <person name="Flowers J.M."/>
            <person name="Copetti D."/>
            <person name="Lemansour A."/>
            <person name="Lebrun M."/>
            <person name="Masmoudi K."/>
            <person name="Ferrand S."/>
            <person name="Dhar M.I."/>
            <person name="Fresquez Z.A."/>
            <person name="Rosas U."/>
            <person name="Zhang J."/>
            <person name="Talag J."/>
            <person name="Lee S."/>
            <person name="Kudrna D."/>
            <person name="Powell R.F."/>
            <person name="Leitch I.J."/>
            <person name="Krueger R.R."/>
            <person name="Wing R.A."/>
            <person name="Amiri K.M.A."/>
            <person name="Purugganan M.D."/>
        </authorList>
    </citation>
    <scope>NUCLEOTIDE SEQUENCE [LARGE SCALE GENOMIC DNA]</scope>
    <source>
        <strain evidence="2">cv. Khalas</strain>
    </source>
</reference>
<reference evidence="3" key="2">
    <citation type="submission" date="2025-08" db="UniProtKB">
        <authorList>
            <consortium name="RefSeq"/>
        </authorList>
    </citation>
    <scope>IDENTIFICATION</scope>
    <source>
        <tissue evidence="3">Young leaves</tissue>
    </source>
</reference>
<protein>
    <submittedName>
        <fullName evidence="3">Uncharacterized protein LOC103716256 isoform X2</fullName>
    </submittedName>
</protein>
<keyword evidence="2" id="KW-1185">Reference proteome</keyword>
<dbReference type="AlphaFoldDB" id="A0A8B8ZN67"/>
<organism evidence="2 3">
    <name type="scientific">Phoenix dactylifera</name>
    <name type="common">Date palm</name>
    <dbReference type="NCBI Taxonomy" id="42345"/>
    <lineage>
        <taxon>Eukaryota</taxon>
        <taxon>Viridiplantae</taxon>
        <taxon>Streptophyta</taxon>
        <taxon>Embryophyta</taxon>
        <taxon>Tracheophyta</taxon>
        <taxon>Spermatophyta</taxon>
        <taxon>Magnoliopsida</taxon>
        <taxon>Liliopsida</taxon>
        <taxon>Arecaceae</taxon>
        <taxon>Coryphoideae</taxon>
        <taxon>Phoeniceae</taxon>
        <taxon>Phoenix</taxon>
    </lineage>
</organism>
<dbReference type="RefSeq" id="XP_038972918.1">
    <property type="nucleotide sequence ID" value="XM_039116990.1"/>
</dbReference>
<accession>A0A8B8ZN67</accession>